<dbReference type="EMBL" id="JAWRVE010000082">
    <property type="protein sequence ID" value="KAL1861815.1"/>
    <property type="molecule type" value="Genomic_DNA"/>
</dbReference>
<organism evidence="2 3">
    <name type="scientific">Diaporthe australafricana</name>
    <dbReference type="NCBI Taxonomy" id="127596"/>
    <lineage>
        <taxon>Eukaryota</taxon>
        <taxon>Fungi</taxon>
        <taxon>Dikarya</taxon>
        <taxon>Ascomycota</taxon>
        <taxon>Pezizomycotina</taxon>
        <taxon>Sordariomycetes</taxon>
        <taxon>Sordariomycetidae</taxon>
        <taxon>Diaporthales</taxon>
        <taxon>Diaporthaceae</taxon>
        <taxon>Diaporthe</taxon>
    </lineage>
</organism>
<feature type="region of interest" description="Disordered" evidence="1">
    <location>
        <begin position="312"/>
        <end position="357"/>
    </location>
</feature>
<evidence type="ECO:0000256" key="1">
    <source>
        <dbReference type="SAM" id="MobiDB-lite"/>
    </source>
</evidence>
<dbReference type="Proteomes" id="UP001583177">
    <property type="component" value="Unassembled WGS sequence"/>
</dbReference>
<sequence length="357" mass="40061">MDPFVAREWSISLSTWATIQGLRHAGHLEISGTSSLHRFHQHIEKPTADLSVYLTPLQSYDFAFISHLRLAGSCLIKAEELLYLPRWSKNLGLLELLEPSNDKSPFPQLSDRLFKAWSLDSDSFPKLKGIRLSTRRSVTEQSLRCLTKLPALIMLEITAGKQDWEHSGSLARGLGWIYCKGAKALSHYDDDNGDVDDPDSQSQASLESHRCWQQLCMEIYRLDVGPSPTTAWNTHGTLKPSGYEIYSLLDLPASSMLQQPLLMGAPIMSSALASLTLGSDRTFTSNSEHVSRWRHIFFWRCWQDGIRYPKASEGDAQEACKKPPDTKRSDSAASGSIRSRKKRKTGSLGEMLSLFES</sequence>
<reference evidence="2 3" key="1">
    <citation type="journal article" date="2024" name="IMA Fungus">
        <title>IMA Genome - F19 : A genome assembly and annotation guide to empower mycologists, including annotated draft genome sequences of Ceratocystis pirilliformis, Diaporthe australafricana, Fusarium ophioides, Paecilomyces lecythidis, and Sporothrix stenoceras.</title>
        <authorList>
            <person name="Aylward J."/>
            <person name="Wilson A.M."/>
            <person name="Visagie C.M."/>
            <person name="Spraker J."/>
            <person name="Barnes I."/>
            <person name="Buitendag C."/>
            <person name="Ceriani C."/>
            <person name="Del Mar Angel L."/>
            <person name="du Plessis D."/>
            <person name="Fuchs T."/>
            <person name="Gasser K."/>
            <person name="Kramer D."/>
            <person name="Li W."/>
            <person name="Munsamy K."/>
            <person name="Piso A."/>
            <person name="Price J.L."/>
            <person name="Sonnekus B."/>
            <person name="Thomas C."/>
            <person name="van der Nest A."/>
            <person name="van Dijk A."/>
            <person name="van Heerden A."/>
            <person name="van Vuuren N."/>
            <person name="Yilmaz N."/>
            <person name="Duong T.A."/>
            <person name="van der Merwe N.A."/>
            <person name="Wingfield M.J."/>
            <person name="Wingfield B.D."/>
        </authorList>
    </citation>
    <scope>NUCLEOTIDE SEQUENCE [LARGE SCALE GENOMIC DNA]</scope>
    <source>
        <strain evidence="2 3">CMW 18300</strain>
    </source>
</reference>
<evidence type="ECO:0000313" key="3">
    <source>
        <dbReference type="Proteomes" id="UP001583177"/>
    </source>
</evidence>
<accession>A0ABR3WHU1</accession>
<evidence type="ECO:0000313" key="2">
    <source>
        <dbReference type="EMBL" id="KAL1861815.1"/>
    </source>
</evidence>
<feature type="compositionally biased region" description="Basic and acidic residues" evidence="1">
    <location>
        <begin position="312"/>
        <end position="330"/>
    </location>
</feature>
<keyword evidence="3" id="KW-1185">Reference proteome</keyword>
<comment type="caution">
    <text evidence="2">The sequence shown here is derived from an EMBL/GenBank/DDBJ whole genome shotgun (WGS) entry which is preliminary data.</text>
</comment>
<name>A0ABR3WHU1_9PEZI</name>
<gene>
    <name evidence="2" type="ORF">Daus18300_008631</name>
</gene>
<proteinExistence type="predicted"/>
<protein>
    <submittedName>
        <fullName evidence="2">Uncharacterized protein</fullName>
    </submittedName>
</protein>